<accession>A0A1M7HS24</accession>
<proteinExistence type="predicted"/>
<dbReference type="STRING" id="69322.SAMN05443669_10306"/>
<evidence type="ECO:0000256" key="1">
    <source>
        <dbReference type="SAM" id="SignalP"/>
    </source>
</evidence>
<dbReference type="EMBL" id="FRBU01000030">
    <property type="protein sequence ID" value="SHM31220.1"/>
    <property type="molecule type" value="Genomic_DNA"/>
</dbReference>
<reference evidence="4" key="1">
    <citation type="submission" date="2016-11" db="EMBL/GenBank/DDBJ databases">
        <authorList>
            <person name="Varghese N."/>
            <person name="Submissions S."/>
        </authorList>
    </citation>
    <scope>NUCLEOTIDE SEQUENCE [LARGE SCALE GENOMIC DNA]</scope>
    <source>
        <strain evidence="4">DSM 3661</strain>
    </source>
</reference>
<keyword evidence="1" id="KW-0732">Signal</keyword>
<dbReference type="RefSeq" id="WP_073354420.1">
    <property type="nucleotide sequence ID" value="NZ_FRBU01000030.1"/>
</dbReference>
<evidence type="ECO:0000313" key="4">
    <source>
        <dbReference type="Proteomes" id="UP000184260"/>
    </source>
</evidence>
<sequence>MKKLLILGFIMIFHLSCKAQSIMPIETMTNYIYKENGIPKTITYFKDINHLLDKYVGTWKGTYNNRNFEFSITKYTSIYEGLSQDELLIRYIITTTNGTIIEDTRSETNDNCSIEGNFIKNAYYALTYSGRDTQCGQSGNVFITMVKNTGNTQMKLFLEQDQVLLHEEICPNGRSPQVLPMDQILLTKQ</sequence>
<dbReference type="Proteomes" id="UP000184260">
    <property type="component" value="Unassembled WGS sequence"/>
</dbReference>
<protein>
    <recommendedName>
        <fullName evidence="2">DUF6705 domain-containing protein</fullName>
    </recommendedName>
</protein>
<dbReference type="AlphaFoldDB" id="A0A1M7HS24"/>
<feature type="domain" description="DUF6705" evidence="2">
    <location>
        <begin position="1"/>
        <end position="140"/>
    </location>
</feature>
<feature type="chain" id="PRO_5012478036" description="DUF6705 domain-containing protein" evidence="1">
    <location>
        <begin position="20"/>
        <end position="189"/>
    </location>
</feature>
<dbReference type="Pfam" id="PF20448">
    <property type="entry name" value="DUF6705"/>
    <property type="match status" value="1"/>
</dbReference>
<feature type="signal peptide" evidence="1">
    <location>
        <begin position="1"/>
        <end position="19"/>
    </location>
</feature>
<dbReference type="OrthoDB" id="1274930at2"/>
<keyword evidence="4" id="KW-1185">Reference proteome</keyword>
<dbReference type="InterPro" id="IPR046551">
    <property type="entry name" value="DUF6705"/>
</dbReference>
<evidence type="ECO:0000259" key="2">
    <source>
        <dbReference type="Pfam" id="PF20448"/>
    </source>
</evidence>
<evidence type="ECO:0000313" key="3">
    <source>
        <dbReference type="EMBL" id="SHM31220.1"/>
    </source>
</evidence>
<organism evidence="3 4">
    <name type="scientific">Flavobacterium xanthum</name>
    <dbReference type="NCBI Taxonomy" id="69322"/>
    <lineage>
        <taxon>Bacteria</taxon>
        <taxon>Pseudomonadati</taxon>
        <taxon>Bacteroidota</taxon>
        <taxon>Flavobacteriia</taxon>
        <taxon>Flavobacteriales</taxon>
        <taxon>Flavobacteriaceae</taxon>
        <taxon>Flavobacterium</taxon>
    </lineage>
</organism>
<name>A0A1M7HS24_9FLAO</name>
<gene>
    <name evidence="3" type="ORF">SAMN05443669_10306</name>
</gene>